<evidence type="ECO:0000313" key="2">
    <source>
        <dbReference type="Proteomes" id="UP001243375"/>
    </source>
</evidence>
<reference evidence="1" key="1">
    <citation type="submission" date="2023-04" db="EMBL/GenBank/DDBJ databases">
        <title>Draft Genome sequencing of Naganishia species isolated from polar environments using Oxford Nanopore Technology.</title>
        <authorList>
            <person name="Leo P."/>
            <person name="Venkateswaran K."/>
        </authorList>
    </citation>
    <scope>NUCLEOTIDE SEQUENCE</scope>
    <source>
        <strain evidence="1">MNA-CCFEE 5425</strain>
    </source>
</reference>
<protein>
    <submittedName>
        <fullName evidence="1">Uncharacterized protein</fullName>
    </submittedName>
</protein>
<accession>A0ACC2XNP9</accession>
<sequence>MASRGNPMIQQLYKLPVPPLGQVKMSAYRPVCYDQPPDFQSALKQGKTLVGTCLTILNTDVARFTSNIGFDFVFLDLEHTPMGPEAAKEIIRTIHAHSEGETHVIVRIPTFGHEWVAWMLDAGAAGIVVPHSETAEQARQIVEAAKFPPFGKRSYPPFTAVPGVTDGLPKGKKSLYQVYNEHAAIIMQIESKKGCENAHEILAVPGVDATMIGAGDLRMELGLPPVQDGPEPAYQTCVQQVFKAAKDNGDMPVFGFAFGPAFIESKVKQGYRGIMVTSDVTALVYKQMADLKLAREMIQRKEDGRDDDDGKDKAAEMASRIDAMCLKEAVTSAK</sequence>
<proteinExistence type="predicted"/>
<comment type="caution">
    <text evidence="1">The sequence shown here is derived from an EMBL/GenBank/DDBJ whole genome shotgun (WGS) entry which is preliminary data.</text>
</comment>
<evidence type="ECO:0000313" key="1">
    <source>
        <dbReference type="EMBL" id="KAJ9125602.1"/>
    </source>
</evidence>
<dbReference type="Proteomes" id="UP001243375">
    <property type="component" value="Unassembled WGS sequence"/>
</dbReference>
<organism evidence="1 2">
    <name type="scientific">Naganishia vaughanmartiniae</name>
    <dbReference type="NCBI Taxonomy" id="1424756"/>
    <lineage>
        <taxon>Eukaryota</taxon>
        <taxon>Fungi</taxon>
        <taxon>Dikarya</taxon>
        <taxon>Basidiomycota</taxon>
        <taxon>Agaricomycotina</taxon>
        <taxon>Tremellomycetes</taxon>
        <taxon>Filobasidiales</taxon>
        <taxon>Filobasidiaceae</taxon>
        <taxon>Naganishia</taxon>
    </lineage>
</organism>
<dbReference type="EMBL" id="JASBWU010000001">
    <property type="protein sequence ID" value="KAJ9125602.1"/>
    <property type="molecule type" value="Genomic_DNA"/>
</dbReference>
<name>A0ACC2XNP9_9TREE</name>
<gene>
    <name evidence="1" type="ORF">QFC22_000564</name>
</gene>
<keyword evidence="2" id="KW-1185">Reference proteome</keyword>